<dbReference type="Proteomes" id="UP000198828">
    <property type="component" value="Unassembled WGS sequence"/>
</dbReference>
<protein>
    <submittedName>
        <fullName evidence="3">Uncharacterized protein</fullName>
    </submittedName>
</protein>
<dbReference type="PANTHER" id="PTHR35902">
    <property type="entry name" value="S-LAYER DOMAIN-LIKE PROTEIN-RELATED"/>
    <property type="match status" value="1"/>
</dbReference>
<keyword evidence="1" id="KW-0812">Transmembrane</keyword>
<accession>A0A1H2WPK5</accession>
<reference evidence="3 4" key="1">
    <citation type="submission" date="2016-10" db="EMBL/GenBank/DDBJ databases">
        <authorList>
            <person name="de Groot N.N."/>
        </authorList>
    </citation>
    <scope>NUCLEOTIDE SEQUENCE [LARGE SCALE GENOMIC DNA]</scope>
    <source>
        <strain evidence="3 4">DSM 23310</strain>
    </source>
</reference>
<keyword evidence="4" id="KW-1185">Reference proteome</keyword>
<dbReference type="EMBL" id="FNNG01000004">
    <property type="protein sequence ID" value="SDW82485.1"/>
    <property type="molecule type" value="Genomic_DNA"/>
</dbReference>
<dbReference type="OrthoDB" id="1704454at2"/>
<evidence type="ECO:0000313" key="4">
    <source>
        <dbReference type="Proteomes" id="UP000198828"/>
    </source>
</evidence>
<proteinExistence type="predicted"/>
<evidence type="ECO:0000313" key="3">
    <source>
        <dbReference type="EMBL" id="SDW82485.1"/>
    </source>
</evidence>
<dbReference type="RefSeq" id="WP_093751996.1">
    <property type="nucleotide sequence ID" value="NZ_FNNG01000004.1"/>
</dbReference>
<feature type="signal peptide" evidence="2">
    <location>
        <begin position="1"/>
        <end position="31"/>
    </location>
</feature>
<sequence length="609" mass="67585">MNLKRKGFIGILVLILLISFIFAYKPSANYAADDTTTTPKQNKPGQDKIEVSDKKAIVIADTGTKAVVGKPGDKVRIELPLAVNREYVPSLNYVLRNITIEPIIPTERSEIENWPFEIDNASYIKRIKDMTYNSRADVFYDFTISQRAQKGVYPVPFLINATIWRKDDINGTQIKEDVEFELFAYVNVTENGSESKVTNEMGALSVATVEKDGSLIPAPQGNAGERIKFKIPIINNGGTLTDINIHPVISTSLDEWPFIVEVVNYGRKIPRMNPRDVITLEYEFTISPEVTSGAKPINFRATYMENGKMEESLFSAYINVIKGKEEPKEPVELPDSVPKLMVVSYTTNPETIYAGKPFELTLKLQNTSKNKSIKNASIALTLAEEELMPDIGKSDSAYIDYLGPEKTATRTFYLKALPTAVNPTSIIVVNMEYETPKVTKGTYSQAIVLEIKQEVKVSLGEPAIYGAEHAKGEPIAVTIPIMNKGKGKIFNLQVDVEGEGLAMVEEYYGGDLLPAAKTDVDFQIIGTSPGEIQGSFIIKYEDIDGAEYMEELPFQLVIKEEDYLGSQIVEEQIQTKSKKNKDLIVGGTLGALALIGGAYYMIKKGRFKL</sequence>
<name>A0A1H2WPK5_9FIRM</name>
<dbReference type="PANTHER" id="PTHR35902:SF3">
    <property type="entry name" value="NPCBM-ASSOCIATED, NEW3 DOMAIN OF ALPHA-GALACTOSIDASE"/>
    <property type="match status" value="1"/>
</dbReference>
<evidence type="ECO:0000256" key="2">
    <source>
        <dbReference type="SAM" id="SignalP"/>
    </source>
</evidence>
<dbReference type="AlphaFoldDB" id="A0A1H2WPK5"/>
<keyword evidence="1" id="KW-0472">Membrane</keyword>
<keyword evidence="1" id="KW-1133">Transmembrane helix</keyword>
<feature type="chain" id="PRO_5011707858" evidence="2">
    <location>
        <begin position="32"/>
        <end position="609"/>
    </location>
</feature>
<feature type="transmembrane region" description="Helical" evidence="1">
    <location>
        <begin position="583"/>
        <end position="602"/>
    </location>
</feature>
<evidence type="ECO:0000256" key="1">
    <source>
        <dbReference type="SAM" id="Phobius"/>
    </source>
</evidence>
<gene>
    <name evidence="3" type="ORF">SAMN05660923_01307</name>
</gene>
<organism evidence="3 4">
    <name type="scientific">Tepidimicrobium xylanilyticum</name>
    <dbReference type="NCBI Taxonomy" id="1123352"/>
    <lineage>
        <taxon>Bacteria</taxon>
        <taxon>Bacillati</taxon>
        <taxon>Bacillota</taxon>
        <taxon>Tissierellia</taxon>
        <taxon>Tissierellales</taxon>
        <taxon>Tepidimicrobiaceae</taxon>
        <taxon>Tepidimicrobium</taxon>
    </lineage>
</organism>
<keyword evidence="2" id="KW-0732">Signal</keyword>